<evidence type="ECO:0000313" key="1">
    <source>
        <dbReference type="EMBL" id="BAX97789.1"/>
    </source>
</evidence>
<dbReference type="EMBL" id="AP018165">
    <property type="protein sequence ID" value="BAX97789.1"/>
    <property type="molecule type" value="Genomic_DNA"/>
</dbReference>
<reference evidence="2" key="1">
    <citation type="journal article" date="2017" name="Genome Announc.">
        <title>Complete Genome Sequence of Mycobacterium stephanolepidis.</title>
        <authorList>
            <person name="Fukano H."/>
            <person name="Yoshida M."/>
            <person name="Katayama Y."/>
            <person name="Omatsu T."/>
            <person name="Mizutani T."/>
            <person name="Kurata O."/>
            <person name="Wada S."/>
            <person name="Hoshino Y."/>
        </authorList>
    </citation>
    <scope>NUCLEOTIDE SEQUENCE [LARGE SCALE GENOMIC DNA]</scope>
    <source>
        <strain evidence="2">NJB0901</strain>
    </source>
</reference>
<dbReference type="Proteomes" id="UP000217954">
    <property type="component" value="Chromosome"/>
</dbReference>
<name>A0A1Z4EXV4_9MYCO</name>
<dbReference type="AlphaFoldDB" id="A0A1Z4EXV4"/>
<proteinExistence type="predicted"/>
<dbReference type="KEGG" id="mste:MSTE_02478"/>
<organism evidence="1 2">
    <name type="scientific">[Mycobacterium] stephanolepidis</name>
    <dbReference type="NCBI Taxonomy" id="1520670"/>
    <lineage>
        <taxon>Bacteria</taxon>
        <taxon>Bacillati</taxon>
        <taxon>Actinomycetota</taxon>
        <taxon>Actinomycetes</taxon>
        <taxon>Mycobacteriales</taxon>
        <taxon>Mycobacteriaceae</taxon>
        <taxon>Mycobacteroides</taxon>
    </lineage>
</organism>
<protein>
    <submittedName>
        <fullName evidence="1">Uncharacterized protein</fullName>
    </submittedName>
</protein>
<keyword evidence="2" id="KW-1185">Reference proteome</keyword>
<dbReference type="OrthoDB" id="3874085at2"/>
<sequence>MSRYWQSYWYQVMCTEDRNPGWKPLHSGPLHQVPNKSLVTGTLADWVVPVLEDAADEIDWISGEIRIDCYTDAVPAPGTLPFFCSDTRDVPRISYYRRNFEPNQ</sequence>
<reference evidence="1 2" key="2">
    <citation type="journal article" date="2017" name="Int. J. Syst. Evol. Microbiol.">
        <title>Mycobacterium stephanolepidis sp. nov., a rapidly growing species related to Mycobacterium chelonae, isolated from marine teleost fish, Stephanolepis cirrhifer.</title>
        <authorList>
            <person name="Fukano H."/>
            <person name="Wada S."/>
            <person name="Kurata O."/>
            <person name="Katayama K."/>
            <person name="Fujiwara N."/>
            <person name="Hoshino Y."/>
        </authorList>
    </citation>
    <scope>NUCLEOTIDE SEQUENCE [LARGE SCALE GENOMIC DNA]</scope>
    <source>
        <strain evidence="1 2">NJB0901</strain>
    </source>
</reference>
<dbReference type="RefSeq" id="WP_096501512.1">
    <property type="nucleotide sequence ID" value="NZ_AP018165.1"/>
</dbReference>
<gene>
    <name evidence="1" type="ORF">MSTE_02478</name>
</gene>
<evidence type="ECO:0000313" key="2">
    <source>
        <dbReference type="Proteomes" id="UP000217954"/>
    </source>
</evidence>
<accession>A0A1Z4EXV4</accession>